<dbReference type="InterPro" id="IPR056924">
    <property type="entry name" value="SH3_Tf2-1"/>
</dbReference>
<keyword evidence="13" id="KW-0239">DNA-directed DNA polymerase</keyword>
<keyword evidence="6" id="KW-0064">Aspartyl protease</keyword>
<gene>
    <name evidence="20" type="primary">Tf2-12_25</name>
    <name evidence="20" type="ORF">CK203_097066</name>
</gene>
<dbReference type="InterPro" id="IPR012337">
    <property type="entry name" value="RNaseH-like_sf"/>
</dbReference>
<evidence type="ECO:0000256" key="9">
    <source>
        <dbReference type="ARBA" id="ARBA00022842"/>
    </source>
</evidence>
<proteinExistence type="predicted"/>
<keyword evidence="7" id="KW-0255">Endonuclease</keyword>
<sequence length="1121" mass="126971">MSEPPPTAATTPLNPHHVVSTAATSSLQSREYQIFQLAESLAAVKQNQEQYQQNHNSLQQVVEGLAHQLEVVASNVQTLVQMKTKHNSGDSEGSKRQMTNPLFEDNGGIQTRAVRLDFPKFNGEDPSGWVYRADQFFNYHQTNPHHRVLLTSFHMEGKALVWFQDIEAAGGISSWEGFVRALQTRFGSSPYEDPMEALIRLKQTSIVEDYKSQFEALSNQLRGLAESYKLSCFLSGLREDIRFMVRMLNPSNLHIAFGLAKMQEENVAALRRTAKLGSVPTRLAIGPPSPPEKRAIVPVQRLSPSQMKERRDKGLCYNCDDKWAPGHKCKSARLFIMECDESSDDEVPKSEVAEGRASKSKEETPIVEIEPGISIHALVGSPNPKTVRFLGHICGRAVVILVDTGSTHNFMDPSVIQRAHLPSNPTEGLSVKVANGQAVRSEGSCAAVPLHMQGNLYTIDFYILTLGGCDIVLGVQWLQTLGPILWDFSRLQMEFSVWDKPRKLQDGVQADPTKIEAMLNWPFPTSLKSLRGFLGLTGYYRKFIKGYGLIAAPLTALLKKNSFKWTESVKRAFQDLKHAITSPPVLALPDFSIPFTIQCDASGIGVGAVLMQQGRPLAYMSQAIHGKALQLSTYEKELMALVLAVKKWRSYLLGHNFKIQTDQQSLKYLLEQKMGTPLQQQWITKLLGYEFVVEYKQGKENKVADALSRKMEDQKEGKLYAITAPANTWLEQLRTSYAIDPKLQQIIKNLEQGTSKELREQILYLLHSSPQGGHSGFYKTLHRAKSEFYWEGMRKEVRRFIKECDICQQNKSENIHPAGLLQPLPIPTKVWTDISLDFIEGLPNSESYSVIMVVVDRLSKYAHFIPISHPYTASKIAQVFLANIFKLHGLPNSIVTDRDPTFTSTFWKELFKLQGTTLKFSSAYHPQTDGQTEIVNKMVEQYLRCFSGDKPKGWVKWLPLAEWWNHTTPRNIKRTARSFNIGDLVYLRLQPYKQQSVVQRRNLKLSPRFYGPYRVLEKIGTVAYRLELPPEAKIHPVFHVSYLKEKLGERHQLVVTLPPADKDGVIRPEPEEILHRRLKKKKNHAVTEVLVKWKGLGEDEASWVEYSTLVNEFPDLVDKVI</sequence>
<evidence type="ECO:0000256" key="7">
    <source>
        <dbReference type="ARBA" id="ARBA00022759"/>
    </source>
</evidence>
<dbReference type="Pfam" id="PF00665">
    <property type="entry name" value="rve"/>
    <property type="match status" value="1"/>
</dbReference>
<name>A0A438FJP8_VITVI</name>
<dbReference type="Pfam" id="PF08284">
    <property type="entry name" value="RVP_2"/>
    <property type="match status" value="1"/>
</dbReference>
<dbReference type="PROSITE" id="PS50994">
    <property type="entry name" value="INTEGRASE"/>
    <property type="match status" value="1"/>
</dbReference>
<dbReference type="SUPFAM" id="SSF50630">
    <property type="entry name" value="Acid proteases"/>
    <property type="match status" value="1"/>
</dbReference>
<dbReference type="Pfam" id="PF00385">
    <property type="entry name" value="Chromo"/>
    <property type="match status" value="1"/>
</dbReference>
<evidence type="ECO:0000313" key="20">
    <source>
        <dbReference type="EMBL" id="RVW60234.1"/>
    </source>
</evidence>
<dbReference type="Pfam" id="PF17921">
    <property type="entry name" value="Integrase_H2C2"/>
    <property type="match status" value="1"/>
</dbReference>
<protein>
    <submittedName>
        <fullName evidence="20">Transposon Tf2-12 polyprotein</fullName>
    </submittedName>
</protein>
<dbReference type="CDD" id="cd00024">
    <property type="entry name" value="CD_CSD"/>
    <property type="match status" value="1"/>
</dbReference>
<accession>A0A438FJP8</accession>
<dbReference type="SUPFAM" id="SSF53098">
    <property type="entry name" value="Ribonuclease H-like"/>
    <property type="match status" value="1"/>
</dbReference>
<evidence type="ECO:0000259" key="19">
    <source>
        <dbReference type="PROSITE" id="PS50994"/>
    </source>
</evidence>
<keyword evidence="12" id="KW-0695">RNA-directed DNA polymerase</keyword>
<evidence type="ECO:0000256" key="16">
    <source>
        <dbReference type="ARBA" id="ARBA00023268"/>
    </source>
</evidence>
<evidence type="ECO:0000256" key="14">
    <source>
        <dbReference type="ARBA" id="ARBA00023125"/>
    </source>
</evidence>
<dbReference type="GO" id="GO:0004190">
    <property type="term" value="F:aspartic-type endopeptidase activity"/>
    <property type="evidence" value="ECO:0007669"/>
    <property type="project" value="UniProtKB-KW"/>
</dbReference>
<dbReference type="GO" id="GO:0003677">
    <property type="term" value="F:DNA binding"/>
    <property type="evidence" value="ECO:0007669"/>
    <property type="project" value="UniProtKB-KW"/>
</dbReference>
<keyword evidence="15" id="KW-0233">DNA recombination</keyword>
<dbReference type="SMART" id="SM00298">
    <property type="entry name" value="CHROMO"/>
    <property type="match status" value="1"/>
</dbReference>
<dbReference type="PROSITE" id="PS50013">
    <property type="entry name" value="CHROMO_2"/>
    <property type="match status" value="1"/>
</dbReference>
<dbReference type="EMBL" id="QGNW01000867">
    <property type="protein sequence ID" value="RVW60234.1"/>
    <property type="molecule type" value="Genomic_DNA"/>
</dbReference>
<dbReference type="Pfam" id="PF03732">
    <property type="entry name" value="Retrotrans_gag"/>
    <property type="match status" value="1"/>
</dbReference>
<dbReference type="GO" id="GO:0003964">
    <property type="term" value="F:RNA-directed DNA polymerase activity"/>
    <property type="evidence" value="ECO:0007669"/>
    <property type="project" value="UniProtKB-KW"/>
</dbReference>
<feature type="region of interest" description="Disordered" evidence="17">
    <location>
        <begin position="85"/>
        <end position="104"/>
    </location>
</feature>
<dbReference type="Gene3D" id="1.10.340.70">
    <property type="match status" value="1"/>
</dbReference>
<dbReference type="CDD" id="cd00303">
    <property type="entry name" value="retropepsin_like"/>
    <property type="match status" value="1"/>
</dbReference>
<dbReference type="InterPro" id="IPR001969">
    <property type="entry name" value="Aspartic_peptidase_AS"/>
</dbReference>
<dbReference type="InterPro" id="IPR043128">
    <property type="entry name" value="Rev_trsase/Diguanyl_cyclase"/>
</dbReference>
<dbReference type="Gene3D" id="3.10.20.370">
    <property type="match status" value="1"/>
</dbReference>
<dbReference type="InterPro" id="IPR050951">
    <property type="entry name" value="Retrovirus_Pol_polyprotein"/>
</dbReference>
<dbReference type="Pfam" id="PF24626">
    <property type="entry name" value="SH3_Tf2-1"/>
    <property type="match status" value="1"/>
</dbReference>
<dbReference type="SUPFAM" id="SSF54160">
    <property type="entry name" value="Chromo domain-like"/>
    <property type="match status" value="1"/>
</dbReference>
<dbReference type="GO" id="GO:0006508">
    <property type="term" value="P:proteolysis"/>
    <property type="evidence" value="ECO:0007669"/>
    <property type="project" value="UniProtKB-KW"/>
</dbReference>
<dbReference type="InterPro" id="IPR041577">
    <property type="entry name" value="RT_RNaseH_2"/>
</dbReference>
<evidence type="ECO:0000256" key="8">
    <source>
        <dbReference type="ARBA" id="ARBA00022801"/>
    </source>
</evidence>
<dbReference type="Gene3D" id="3.30.420.10">
    <property type="entry name" value="Ribonuclease H-like superfamily/Ribonuclease H"/>
    <property type="match status" value="1"/>
</dbReference>
<keyword evidence="2" id="KW-0808">Transferase</keyword>
<evidence type="ECO:0000256" key="4">
    <source>
        <dbReference type="ARBA" id="ARBA00022722"/>
    </source>
</evidence>
<keyword evidence="5" id="KW-0479">Metal-binding</keyword>
<dbReference type="GO" id="GO:0015074">
    <property type="term" value="P:DNA integration"/>
    <property type="evidence" value="ECO:0007669"/>
    <property type="project" value="UniProtKB-KW"/>
</dbReference>
<dbReference type="InterPro" id="IPR005162">
    <property type="entry name" value="Retrotrans_gag_dom"/>
</dbReference>
<dbReference type="InterPro" id="IPR021109">
    <property type="entry name" value="Peptidase_aspartic_dom_sf"/>
</dbReference>
<dbReference type="GO" id="GO:0046872">
    <property type="term" value="F:metal ion binding"/>
    <property type="evidence" value="ECO:0007669"/>
    <property type="project" value="UniProtKB-KW"/>
</dbReference>
<comment type="caution">
    <text evidence="20">The sequence shown here is derived from an EMBL/GenBank/DDBJ whole genome shotgun (WGS) entry which is preliminary data.</text>
</comment>
<evidence type="ECO:0000256" key="5">
    <source>
        <dbReference type="ARBA" id="ARBA00022723"/>
    </source>
</evidence>
<dbReference type="SUPFAM" id="SSF56672">
    <property type="entry name" value="DNA/RNA polymerases"/>
    <property type="match status" value="1"/>
</dbReference>
<keyword evidence="1" id="KW-0645">Protease</keyword>
<keyword evidence="4" id="KW-0540">Nuclease</keyword>
<evidence type="ECO:0000256" key="17">
    <source>
        <dbReference type="SAM" id="MobiDB-lite"/>
    </source>
</evidence>
<dbReference type="CDD" id="cd09274">
    <property type="entry name" value="RNase_HI_RT_Ty3"/>
    <property type="match status" value="1"/>
</dbReference>
<reference evidence="20 21" key="1">
    <citation type="journal article" date="2018" name="PLoS Genet.">
        <title>Population sequencing reveals clonal diversity and ancestral inbreeding in the grapevine cultivar Chardonnay.</title>
        <authorList>
            <person name="Roach M.J."/>
            <person name="Johnson D.L."/>
            <person name="Bohlmann J."/>
            <person name="van Vuuren H.J."/>
            <person name="Jones S.J."/>
            <person name="Pretorius I.S."/>
            <person name="Schmidt S.A."/>
            <person name="Borneman A.R."/>
        </authorList>
    </citation>
    <scope>NUCLEOTIDE SEQUENCE [LARGE SCALE GENOMIC DNA]</scope>
    <source>
        <strain evidence="21">cv. Chardonnay</strain>
        <tissue evidence="20">Leaf</tissue>
    </source>
</reference>
<dbReference type="InterPro" id="IPR041588">
    <property type="entry name" value="Integrase_H2C2"/>
</dbReference>
<feature type="domain" description="Integrase catalytic" evidence="19">
    <location>
        <begin position="821"/>
        <end position="999"/>
    </location>
</feature>
<keyword evidence="16" id="KW-0511">Multifunctional enzyme</keyword>
<evidence type="ECO:0000256" key="3">
    <source>
        <dbReference type="ARBA" id="ARBA00022695"/>
    </source>
</evidence>
<dbReference type="PROSITE" id="PS00141">
    <property type="entry name" value="ASP_PROTEASE"/>
    <property type="match status" value="1"/>
</dbReference>
<dbReference type="GO" id="GO:0003887">
    <property type="term" value="F:DNA-directed DNA polymerase activity"/>
    <property type="evidence" value="ECO:0007669"/>
    <property type="project" value="UniProtKB-KW"/>
</dbReference>
<keyword evidence="10" id="KW-0694">RNA-binding</keyword>
<dbReference type="InterPro" id="IPR023780">
    <property type="entry name" value="Chromo_domain"/>
</dbReference>
<evidence type="ECO:0000256" key="10">
    <source>
        <dbReference type="ARBA" id="ARBA00022884"/>
    </source>
</evidence>
<feature type="domain" description="Chromo" evidence="18">
    <location>
        <begin position="1068"/>
        <end position="1121"/>
    </location>
</feature>
<evidence type="ECO:0000313" key="21">
    <source>
        <dbReference type="Proteomes" id="UP000288805"/>
    </source>
</evidence>
<dbReference type="Gene3D" id="2.40.50.40">
    <property type="match status" value="1"/>
</dbReference>
<keyword evidence="8" id="KW-0378">Hydrolase</keyword>
<dbReference type="InterPro" id="IPR000953">
    <property type="entry name" value="Chromo/chromo_shadow_dom"/>
</dbReference>
<evidence type="ECO:0000256" key="13">
    <source>
        <dbReference type="ARBA" id="ARBA00022932"/>
    </source>
</evidence>
<keyword evidence="14" id="KW-0238">DNA-binding</keyword>
<dbReference type="InterPro" id="IPR001584">
    <property type="entry name" value="Integrase_cat-core"/>
</dbReference>
<keyword evidence="11" id="KW-0229">DNA integration</keyword>
<evidence type="ECO:0000256" key="15">
    <source>
        <dbReference type="ARBA" id="ARBA00023172"/>
    </source>
</evidence>
<evidence type="ECO:0000256" key="11">
    <source>
        <dbReference type="ARBA" id="ARBA00022908"/>
    </source>
</evidence>
<dbReference type="GO" id="GO:0006310">
    <property type="term" value="P:DNA recombination"/>
    <property type="evidence" value="ECO:0007669"/>
    <property type="project" value="UniProtKB-KW"/>
</dbReference>
<dbReference type="InterPro" id="IPR043502">
    <property type="entry name" value="DNA/RNA_pol_sf"/>
</dbReference>
<dbReference type="PANTHER" id="PTHR37984:SF5">
    <property type="entry name" value="PROTEIN NYNRIN-LIKE"/>
    <property type="match status" value="1"/>
</dbReference>
<evidence type="ECO:0000256" key="6">
    <source>
        <dbReference type="ARBA" id="ARBA00022750"/>
    </source>
</evidence>
<dbReference type="InterPro" id="IPR016197">
    <property type="entry name" value="Chromo-like_dom_sf"/>
</dbReference>
<evidence type="ECO:0000259" key="18">
    <source>
        <dbReference type="PROSITE" id="PS50013"/>
    </source>
</evidence>
<dbReference type="GO" id="GO:0003723">
    <property type="term" value="F:RNA binding"/>
    <property type="evidence" value="ECO:0007669"/>
    <property type="project" value="UniProtKB-KW"/>
</dbReference>
<evidence type="ECO:0000256" key="12">
    <source>
        <dbReference type="ARBA" id="ARBA00022918"/>
    </source>
</evidence>
<dbReference type="FunFam" id="1.10.340.70:FF:000001">
    <property type="entry name" value="Retrovirus-related Pol polyprotein from transposon gypsy-like Protein"/>
    <property type="match status" value="1"/>
</dbReference>
<dbReference type="Pfam" id="PF17919">
    <property type="entry name" value="RT_RNaseH_2"/>
    <property type="match status" value="1"/>
</dbReference>
<dbReference type="PANTHER" id="PTHR37984">
    <property type="entry name" value="PROTEIN CBG26694"/>
    <property type="match status" value="1"/>
</dbReference>
<dbReference type="Gene3D" id="3.30.70.270">
    <property type="match status" value="1"/>
</dbReference>
<dbReference type="AlphaFoldDB" id="A0A438FJP8"/>
<evidence type="ECO:0000256" key="2">
    <source>
        <dbReference type="ARBA" id="ARBA00022679"/>
    </source>
</evidence>
<organism evidence="20 21">
    <name type="scientific">Vitis vinifera</name>
    <name type="common">Grape</name>
    <dbReference type="NCBI Taxonomy" id="29760"/>
    <lineage>
        <taxon>Eukaryota</taxon>
        <taxon>Viridiplantae</taxon>
        <taxon>Streptophyta</taxon>
        <taxon>Embryophyta</taxon>
        <taxon>Tracheophyta</taxon>
        <taxon>Spermatophyta</taxon>
        <taxon>Magnoliopsida</taxon>
        <taxon>eudicotyledons</taxon>
        <taxon>Gunneridae</taxon>
        <taxon>Pentapetalae</taxon>
        <taxon>rosids</taxon>
        <taxon>Vitales</taxon>
        <taxon>Vitaceae</taxon>
        <taxon>Viteae</taxon>
        <taxon>Vitis</taxon>
    </lineage>
</organism>
<dbReference type="Proteomes" id="UP000288805">
    <property type="component" value="Unassembled WGS sequence"/>
</dbReference>
<keyword evidence="3" id="KW-0548">Nucleotidyltransferase</keyword>
<evidence type="ECO:0000256" key="1">
    <source>
        <dbReference type="ARBA" id="ARBA00022670"/>
    </source>
</evidence>
<dbReference type="InterPro" id="IPR036397">
    <property type="entry name" value="RNaseH_sf"/>
</dbReference>
<dbReference type="FunFam" id="3.30.70.270:FF:000020">
    <property type="entry name" value="Transposon Tf2-6 polyprotein-like Protein"/>
    <property type="match status" value="1"/>
</dbReference>
<dbReference type="Gene3D" id="2.40.70.10">
    <property type="entry name" value="Acid Proteases"/>
    <property type="match status" value="1"/>
</dbReference>
<dbReference type="GO" id="GO:0004519">
    <property type="term" value="F:endonuclease activity"/>
    <property type="evidence" value="ECO:0007669"/>
    <property type="project" value="UniProtKB-KW"/>
</dbReference>
<keyword evidence="9" id="KW-0460">Magnesium</keyword>